<evidence type="ECO:0000313" key="1">
    <source>
        <dbReference type="EMBL" id="MCK2217720.1"/>
    </source>
</evidence>
<comment type="caution">
    <text evidence="1">The sequence shown here is derived from an EMBL/GenBank/DDBJ whole genome shotgun (WGS) entry which is preliminary data.</text>
</comment>
<reference evidence="1 2" key="1">
    <citation type="submission" date="2022-04" db="EMBL/GenBank/DDBJ databases">
        <title>Genome draft of Actinomadura sp. ATCC 31491.</title>
        <authorList>
            <person name="Shi X."/>
            <person name="Du Y."/>
        </authorList>
    </citation>
    <scope>NUCLEOTIDE SEQUENCE [LARGE SCALE GENOMIC DNA]</scope>
    <source>
        <strain evidence="1 2">ATCC 31491</strain>
    </source>
</reference>
<organism evidence="1 2">
    <name type="scientific">Actinomadura luzonensis</name>
    <dbReference type="NCBI Taxonomy" id="2805427"/>
    <lineage>
        <taxon>Bacteria</taxon>
        <taxon>Bacillati</taxon>
        <taxon>Actinomycetota</taxon>
        <taxon>Actinomycetes</taxon>
        <taxon>Streptosporangiales</taxon>
        <taxon>Thermomonosporaceae</taxon>
        <taxon>Actinomadura</taxon>
    </lineage>
</organism>
<proteinExistence type="predicted"/>
<sequence length="57" mass="6035">MAWSQRGLRVSTTWRSVTLSSWYGPDARTLLAYSARVSRPAGTGTVSGSCATLSKAA</sequence>
<dbReference type="Proteomes" id="UP001317259">
    <property type="component" value="Unassembled WGS sequence"/>
</dbReference>
<dbReference type="EMBL" id="JAKRKC020000001">
    <property type="protein sequence ID" value="MCK2217720.1"/>
    <property type="molecule type" value="Genomic_DNA"/>
</dbReference>
<keyword evidence="2" id="KW-1185">Reference proteome</keyword>
<gene>
    <name evidence="1" type="ORF">MF672_028580</name>
</gene>
<protein>
    <submittedName>
        <fullName evidence="1">Uncharacterized protein</fullName>
    </submittedName>
</protein>
<accession>A0ABT0FZI1</accession>
<evidence type="ECO:0000313" key="2">
    <source>
        <dbReference type="Proteomes" id="UP001317259"/>
    </source>
</evidence>
<name>A0ABT0FZI1_9ACTN</name>